<evidence type="ECO:0000256" key="11">
    <source>
        <dbReference type="ARBA" id="ARBA00023136"/>
    </source>
</evidence>
<evidence type="ECO:0000313" key="20">
    <source>
        <dbReference type="Proteomes" id="UP000284476"/>
    </source>
</evidence>
<evidence type="ECO:0000313" key="18">
    <source>
        <dbReference type="EMBL" id="RWR17599.1"/>
    </source>
</evidence>
<keyword evidence="11" id="KW-0472">Membrane</keyword>
<keyword evidence="9" id="KW-0406">Ion transport</keyword>
<evidence type="ECO:0000256" key="2">
    <source>
        <dbReference type="ARBA" id="ARBA00009450"/>
    </source>
</evidence>
<name>A0A443JB23_9RHOB</name>
<keyword evidence="5" id="KW-0762">Sugar transport</keyword>
<accession>A0A443JB23</accession>
<evidence type="ECO:0000256" key="3">
    <source>
        <dbReference type="ARBA" id="ARBA00022448"/>
    </source>
</evidence>
<evidence type="ECO:0000256" key="9">
    <source>
        <dbReference type="ARBA" id="ARBA00023065"/>
    </source>
</evidence>
<keyword evidence="22" id="KW-1185">Reference proteome</keyword>
<dbReference type="GO" id="GO:0015288">
    <property type="term" value="F:porin activity"/>
    <property type="evidence" value="ECO:0007669"/>
    <property type="project" value="UniProtKB-KW"/>
</dbReference>
<reference evidence="20 21" key="1">
    <citation type="submission" date="2019-01" db="EMBL/GenBank/DDBJ databases">
        <title>Sinorhodobacter populi sp. nov. isolated from the symptomatic bark tissue of Populus euramericana canker.</title>
        <authorList>
            <person name="Xu G."/>
        </authorList>
    </citation>
    <scope>NUCLEOTIDE SEQUENCE [LARGE SCALE GENOMIC DNA]</scope>
    <source>
        <strain evidence="17 22">2D-5</strain>
        <strain evidence="19 21">D19-10-3-21</strain>
        <strain evidence="18 20">SK2B-1</strain>
    </source>
</reference>
<dbReference type="GO" id="GO:0046930">
    <property type="term" value="C:pore complex"/>
    <property type="evidence" value="ECO:0007669"/>
    <property type="project" value="UniProtKB-KW"/>
</dbReference>
<dbReference type="OrthoDB" id="7198507at2"/>
<feature type="domain" description="SLBB" evidence="16">
    <location>
        <begin position="245"/>
        <end position="336"/>
    </location>
</feature>
<dbReference type="PANTHER" id="PTHR33619:SF3">
    <property type="entry name" value="POLYSACCHARIDE EXPORT PROTEIN GFCE-RELATED"/>
    <property type="match status" value="1"/>
</dbReference>
<evidence type="ECO:0000259" key="16">
    <source>
        <dbReference type="Pfam" id="PF22461"/>
    </source>
</evidence>
<evidence type="ECO:0000256" key="10">
    <source>
        <dbReference type="ARBA" id="ARBA00023114"/>
    </source>
</evidence>
<evidence type="ECO:0000256" key="8">
    <source>
        <dbReference type="ARBA" id="ARBA00023047"/>
    </source>
</evidence>
<protein>
    <submittedName>
        <fullName evidence="18">Polysaccharide export protein</fullName>
    </submittedName>
</protein>
<dbReference type="RefSeq" id="WP_128210133.1">
    <property type="nucleotide sequence ID" value="NZ_JBHRSO010000006.1"/>
</dbReference>
<feature type="domain" description="Polysaccharide export protein N-terminal" evidence="15">
    <location>
        <begin position="73"/>
        <end position="150"/>
    </location>
</feature>
<evidence type="ECO:0000256" key="4">
    <source>
        <dbReference type="ARBA" id="ARBA00022452"/>
    </source>
</evidence>
<dbReference type="Proteomes" id="UP000285295">
    <property type="component" value="Unassembled WGS sequence"/>
</dbReference>
<dbReference type="EMBL" id="SAUX01000011">
    <property type="protein sequence ID" value="RWR29526.1"/>
    <property type="molecule type" value="Genomic_DNA"/>
</dbReference>
<evidence type="ECO:0000256" key="5">
    <source>
        <dbReference type="ARBA" id="ARBA00022597"/>
    </source>
</evidence>
<dbReference type="GO" id="GO:0009279">
    <property type="term" value="C:cell outer membrane"/>
    <property type="evidence" value="ECO:0007669"/>
    <property type="project" value="UniProtKB-SubCell"/>
</dbReference>
<dbReference type="AlphaFoldDB" id="A0A443JB23"/>
<comment type="similarity">
    <text evidence="2">Belongs to the BexD/CtrA/VexA family.</text>
</comment>
<keyword evidence="7" id="KW-0732">Signal</keyword>
<dbReference type="Gene3D" id="3.10.560.10">
    <property type="entry name" value="Outer membrane lipoprotein wza domain like"/>
    <property type="match status" value="2"/>
</dbReference>
<gene>
    <name evidence="18" type="ORF">D2T30_18515</name>
    <name evidence="19" type="ORF">D2T31_10415</name>
    <name evidence="17" type="ORF">D2T33_10870</name>
</gene>
<keyword evidence="4" id="KW-1134">Transmembrane beta strand</keyword>
<organism evidence="18 20">
    <name type="scientific">Paenirhodobacter populi</name>
    <dbReference type="NCBI Taxonomy" id="2306993"/>
    <lineage>
        <taxon>Bacteria</taxon>
        <taxon>Pseudomonadati</taxon>
        <taxon>Pseudomonadota</taxon>
        <taxon>Alphaproteobacteria</taxon>
        <taxon>Rhodobacterales</taxon>
        <taxon>Rhodobacter group</taxon>
        <taxon>Paenirhodobacter</taxon>
    </lineage>
</organism>
<dbReference type="Proteomes" id="UP000284476">
    <property type="component" value="Unassembled WGS sequence"/>
</dbReference>
<proteinExistence type="inferred from homology"/>
<keyword evidence="14" id="KW-0449">Lipoprotein</keyword>
<reference evidence="20 21" key="2">
    <citation type="submission" date="2019-01" db="EMBL/GenBank/DDBJ databases">
        <authorList>
            <person name="Li Y."/>
        </authorList>
    </citation>
    <scope>NUCLEOTIDE SEQUENCE [LARGE SCALE GENOMIC DNA]</scope>
    <source>
        <strain evidence="17 22">2D-5</strain>
        <strain evidence="19 21">D19-10-3-21</strain>
        <strain evidence="18 20">SK2B-1</strain>
    </source>
</reference>
<evidence type="ECO:0000313" key="22">
    <source>
        <dbReference type="Proteomes" id="UP000285710"/>
    </source>
</evidence>
<comment type="caution">
    <text evidence="18">The sequence shown here is derived from an EMBL/GenBank/DDBJ whole genome shotgun (WGS) entry which is preliminary data.</text>
</comment>
<evidence type="ECO:0000256" key="12">
    <source>
        <dbReference type="ARBA" id="ARBA00023139"/>
    </source>
</evidence>
<dbReference type="EMBL" id="SAUW01000010">
    <property type="protein sequence ID" value="RWR11841.1"/>
    <property type="molecule type" value="Genomic_DNA"/>
</dbReference>
<evidence type="ECO:0000259" key="15">
    <source>
        <dbReference type="Pfam" id="PF02563"/>
    </source>
</evidence>
<dbReference type="Proteomes" id="UP000285710">
    <property type="component" value="Unassembled WGS sequence"/>
</dbReference>
<keyword evidence="6" id="KW-0812">Transmembrane</keyword>
<evidence type="ECO:0000313" key="17">
    <source>
        <dbReference type="EMBL" id="RWR11841.1"/>
    </source>
</evidence>
<keyword evidence="10" id="KW-0626">Porin</keyword>
<sequence>MLCLGLSATLLSSACGLPRSGPSRGEIFAGSNFENSNTFVVDVDGRIAQATNIRPGLGFGPAFTGAGRVGSDTISAGDTLTVSIWENVDQGVLTSRGAPTQLQEVQVDGDGDIFIPYAGRLKAAGHSPEALRNIITERLAAQTPDPQVAVARAAGDGATVSVMGDIAQQGVYAIERPTRTLSAMIARAGGVSIKPDVAKITVTRGSSSGTVWLKELYANPRMDIALRPGDVILVEKDTRSYTALGATGHQSRVPFEAQSLTALEALATVGGLQTNIADPKGIFIFRDETPAVARTVLGRADIAGPQRIAYVLNLTEPNGMFVAREFMIRDGDTIYVTEAPYVRWMKTLAALTGPVTSANSIDSLASGN</sequence>
<evidence type="ECO:0000313" key="21">
    <source>
        <dbReference type="Proteomes" id="UP000285295"/>
    </source>
</evidence>
<dbReference type="EMBL" id="SAUZ01000026">
    <property type="protein sequence ID" value="RWR17599.1"/>
    <property type="molecule type" value="Genomic_DNA"/>
</dbReference>
<dbReference type="GO" id="GO:0006811">
    <property type="term" value="P:monoatomic ion transport"/>
    <property type="evidence" value="ECO:0007669"/>
    <property type="project" value="UniProtKB-KW"/>
</dbReference>
<dbReference type="InterPro" id="IPR054765">
    <property type="entry name" value="SLBB_dom"/>
</dbReference>
<evidence type="ECO:0000256" key="6">
    <source>
        <dbReference type="ARBA" id="ARBA00022692"/>
    </source>
</evidence>
<dbReference type="Pfam" id="PF02563">
    <property type="entry name" value="Poly_export"/>
    <property type="match status" value="1"/>
</dbReference>
<dbReference type="InterPro" id="IPR003715">
    <property type="entry name" value="Poly_export_N"/>
</dbReference>
<evidence type="ECO:0000256" key="14">
    <source>
        <dbReference type="ARBA" id="ARBA00023288"/>
    </source>
</evidence>
<comment type="subcellular location">
    <subcellularLocation>
        <location evidence="1">Cell outer membrane</location>
        <topology evidence="1">Multi-pass membrane protein</topology>
    </subcellularLocation>
</comment>
<dbReference type="PANTHER" id="PTHR33619">
    <property type="entry name" value="POLYSACCHARIDE EXPORT PROTEIN GFCE-RELATED"/>
    <property type="match status" value="1"/>
</dbReference>
<dbReference type="GO" id="GO:0015159">
    <property type="term" value="F:polysaccharide transmembrane transporter activity"/>
    <property type="evidence" value="ECO:0007669"/>
    <property type="project" value="InterPro"/>
</dbReference>
<feature type="domain" description="SLBB" evidence="16">
    <location>
        <begin position="160"/>
        <end position="234"/>
    </location>
</feature>
<evidence type="ECO:0000256" key="13">
    <source>
        <dbReference type="ARBA" id="ARBA00023237"/>
    </source>
</evidence>
<evidence type="ECO:0000256" key="7">
    <source>
        <dbReference type="ARBA" id="ARBA00022729"/>
    </source>
</evidence>
<keyword evidence="8" id="KW-0625">Polysaccharide transport</keyword>
<dbReference type="Gene3D" id="3.30.1950.10">
    <property type="entry name" value="wza like domain"/>
    <property type="match status" value="1"/>
</dbReference>
<dbReference type="InterPro" id="IPR049712">
    <property type="entry name" value="Poly_export"/>
</dbReference>
<keyword evidence="12" id="KW-0564">Palmitate</keyword>
<keyword evidence="13" id="KW-0998">Cell outer membrane</keyword>
<evidence type="ECO:0000256" key="1">
    <source>
        <dbReference type="ARBA" id="ARBA00004571"/>
    </source>
</evidence>
<dbReference type="Pfam" id="PF22461">
    <property type="entry name" value="SLBB_2"/>
    <property type="match status" value="2"/>
</dbReference>
<accession>A0A443IUT9</accession>
<evidence type="ECO:0000313" key="19">
    <source>
        <dbReference type="EMBL" id="RWR29526.1"/>
    </source>
</evidence>
<keyword evidence="3" id="KW-0813">Transport</keyword>
<accession>A0A443K9Y4</accession>